<evidence type="ECO:0000313" key="2">
    <source>
        <dbReference type="EMBL" id="UYV80619.1"/>
    </source>
</evidence>
<gene>
    <name evidence="2" type="ORF">LAZ67_19001039</name>
</gene>
<protein>
    <submittedName>
        <fullName evidence="2">Uncharacterized protein</fullName>
    </submittedName>
</protein>
<evidence type="ECO:0000313" key="3">
    <source>
        <dbReference type="Proteomes" id="UP001235939"/>
    </source>
</evidence>
<dbReference type="Proteomes" id="UP001235939">
    <property type="component" value="Chromosome 19"/>
</dbReference>
<feature type="region of interest" description="Disordered" evidence="1">
    <location>
        <begin position="175"/>
        <end position="261"/>
    </location>
</feature>
<proteinExistence type="predicted"/>
<dbReference type="InterPro" id="IPR036397">
    <property type="entry name" value="RNaseH_sf"/>
</dbReference>
<feature type="compositionally biased region" description="Polar residues" evidence="1">
    <location>
        <begin position="227"/>
        <end position="239"/>
    </location>
</feature>
<evidence type="ECO:0000256" key="1">
    <source>
        <dbReference type="SAM" id="MobiDB-lite"/>
    </source>
</evidence>
<feature type="compositionally biased region" description="Low complexity" evidence="1">
    <location>
        <begin position="186"/>
        <end position="201"/>
    </location>
</feature>
<keyword evidence="3" id="KW-1185">Reference proteome</keyword>
<name>A0ABY6LIC5_9ARAC</name>
<dbReference type="EMBL" id="CP092881">
    <property type="protein sequence ID" value="UYV80619.1"/>
    <property type="molecule type" value="Genomic_DNA"/>
</dbReference>
<reference evidence="2 3" key="1">
    <citation type="submission" date="2022-01" db="EMBL/GenBank/DDBJ databases">
        <title>A chromosomal length assembly of Cordylochernes scorpioides.</title>
        <authorList>
            <person name="Zeh D."/>
            <person name="Zeh J."/>
        </authorList>
    </citation>
    <scope>NUCLEOTIDE SEQUENCE [LARGE SCALE GENOMIC DNA]</scope>
    <source>
        <strain evidence="2">IN4F17</strain>
        <tissue evidence="2">Whole Body</tissue>
    </source>
</reference>
<accession>A0ABY6LIC5</accession>
<organism evidence="2 3">
    <name type="scientific">Cordylochernes scorpioides</name>
    <dbReference type="NCBI Taxonomy" id="51811"/>
    <lineage>
        <taxon>Eukaryota</taxon>
        <taxon>Metazoa</taxon>
        <taxon>Ecdysozoa</taxon>
        <taxon>Arthropoda</taxon>
        <taxon>Chelicerata</taxon>
        <taxon>Arachnida</taxon>
        <taxon>Pseudoscorpiones</taxon>
        <taxon>Cheliferoidea</taxon>
        <taxon>Chernetidae</taxon>
        <taxon>Cordylochernes</taxon>
    </lineage>
</organism>
<sequence>MPQLPYSPDLAPCDFFLFPKLKRPMKGRRYATLDEIKTASKEELKKIFKNDFLKCFEDWKNLWHNFLFFENCQLALYLITSLLCSAALALNPAKKKNAKNPIVSVADLEKEDKMVMKRYYETMCATGHPALLNLHQDLMHFISKRSELVRTLLAEVENLSGTLEAFAELDQVMEANQPSSQTDPIKPATPAPAALPAKKPAPTLPAPAPTKRKQPEAHNPPAKRTNLPRSCQTCASSPFQACGRPSGPPWRKIGGPHSGYF</sequence>
<dbReference type="Gene3D" id="3.30.420.10">
    <property type="entry name" value="Ribonuclease H-like superfamily/Ribonuclease H"/>
    <property type="match status" value="1"/>
</dbReference>